<evidence type="ECO:0000256" key="1">
    <source>
        <dbReference type="ARBA" id="ARBA00000971"/>
    </source>
</evidence>
<organism evidence="9 10">
    <name type="scientific">Anaeromyxobacter paludicola</name>
    <dbReference type="NCBI Taxonomy" id="2918171"/>
    <lineage>
        <taxon>Bacteria</taxon>
        <taxon>Pseudomonadati</taxon>
        <taxon>Myxococcota</taxon>
        <taxon>Myxococcia</taxon>
        <taxon>Myxococcales</taxon>
        <taxon>Cystobacterineae</taxon>
        <taxon>Anaeromyxobacteraceae</taxon>
        <taxon>Anaeromyxobacter</taxon>
    </lineage>
</organism>
<evidence type="ECO:0000256" key="4">
    <source>
        <dbReference type="ARBA" id="ARBA00023235"/>
    </source>
</evidence>
<accession>A0ABM7XFA6</accession>
<evidence type="ECO:0000313" key="9">
    <source>
        <dbReference type="EMBL" id="BDG10580.1"/>
    </source>
</evidence>
<evidence type="ECO:0000256" key="5">
    <source>
        <dbReference type="PROSITE-ProRule" id="PRU00277"/>
    </source>
</evidence>
<feature type="domain" description="PPIase FKBP-type" evidence="8">
    <location>
        <begin position="59"/>
        <end position="145"/>
    </location>
</feature>
<sequence length="146" mass="15260">MRRLIALAAAVLVTLPALARAAADSAIDAAAKEKGAVKTGSGLVYLSVKEGTGPSPTAKDTVKVHYEGKLPDGKVFDSSYQRGEPAEFPLNQVIPCWTEGVQKMKVGGVAKLTCPSTIAYGPRGAPPVIPPYATLIFKVELLGVKK</sequence>
<evidence type="ECO:0000256" key="2">
    <source>
        <dbReference type="ARBA" id="ARBA00006577"/>
    </source>
</evidence>
<dbReference type="EMBL" id="AP025592">
    <property type="protein sequence ID" value="BDG10580.1"/>
    <property type="molecule type" value="Genomic_DNA"/>
</dbReference>
<protein>
    <recommendedName>
        <fullName evidence="6">Peptidyl-prolyl cis-trans isomerase</fullName>
        <ecNumber evidence="6">5.2.1.8</ecNumber>
    </recommendedName>
</protein>
<dbReference type="EC" id="5.2.1.8" evidence="6"/>
<evidence type="ECO:0000256" key="6">
    <source>
        <dbReference type="RuleBase" id="RU003915"/>
    </source>
</evidence>
<feature type="signal peptide" evidence="7">
    <location>
        <begin position="1"/>
        <end position="19"/>
    </location>
</feature>
<keyword evidence="3 5" id="KW-0697">Rotamase</keyword>
<comment type="similarity">
    <text evidence="2 6">Belongs to the FKBP-type PPIase family.</text>
</comment>
<dbReference type="InterPro" id="IPR046357">
    <property type="entry name" value="PPIase_dom_sf"/>
</dbReference>
<dbReference type="SUPFAM" id="SSF54534">
    <property type="entry name" value="FKBP-like"/>
    <property type="match status" value="1"/>
</dbReference>
<dbReference type="RefSeq" id="WP_404800620.1">
    <property type="nucleotide sequence ID" value="NZ_AP025592.1"/>
</dbReference>
<dbReference type="Proteomes" id="UP001162734">
    <property type="component" value="Chromosome"/>
</dbReference>
<reference evidence="10" key="1">
    <citation type="journal article" date="2022" name="Int. J. Syst. Evol. Microbiol.">
        <title>Anaeromyxobacter oryzae sp. nov., Anaeromyxobacter diazotrophicus sp. nov. and Anaeromyxobacter paludicola sp. nov., isolated from paddy soils.</title>
        <authorList>
            <person name="Itoh H."/>
            <person name="Xu Z."/>
            <person name="Mise K."/>
            <person name="Masuda Y."/>
            <person name="Ushijima N."/>
            <person name="Hayakawa C."/>
            <person name="Shiratori Y."/>
            <person name="Senoo K."/>
        </authorList>
    </citation>
    <scope>NUCLEOTIDE SEQUENCE [LARGE SCALE GENOMIC DNA]</scope>
    <source>
        <strain evidence="10">Red630</strain>
    </source>
</reference>
<keyword evidence="7" id="KW-0732">Signal</keyword>
<evidence type="ECO:0000256" key="3">
    <source>
        <dbReference type="ARBA" id="ARBA00023110"/>
    </source>
</evidence>
<evidence type="ECO:0000313" key="10">
    <source>
        <dbReference type="Proteomes" id="UP001162734"/>
    </source>
</evidence>
<keyword evidence="4 5" id="KW-0413">Isomerase</keyword>
<dbReference type="InterPro" id="IPR001179">
    <property type="entry name" value="PPIase_FKBP_dom"/>
</dbReference>
<gene>
    <name evidence="9" type="ORF">AMPC_36930</name>
</gene>
<proteinExistence type="inferred from homology"/>
<dbReference type="PANTHER" id="PTHR43811:SF19">
    <property type="entry name" value="39 KDA FK506-BINDING NUCLEAR PROTEIN"/>
    <property type="match status" value="1"/>
</dbReference>
<evidence type="ECO:0000256" key="7">
    <source>
        <dbReference type="SAM" id="SignalP"/>
    </source>
</evidence>
<dbReference type="PANTHER" id="PTHR43811">
    <property type="entry name" value="FKBP-TYPE PEPTIDYL-PROLYL CIS-TRANS ISOMERASE FKPA"/>
    <property type="match status" value="1"/>
</dbReference>
<name>A0ABM7XFA6_9BACT</name>
<comment type="catalytic activity">
    <reaction evidence="1 5 6">
        <text>[protein]-peptidylproline (omega=180) = [protein]-peptidylproline (omega=0)</text>
        <dbReference type="Rhea" id="RHEA:16237"/>
        <dbReference type="Rhea" id="RHEA-COMP:10747"/>
        <dbReference type="Rhea" id="RHEA-COMP:10748"/>
        <dbReference type="ChEBI" id="CHEBI:83833"/>
        <dbReference type="ChEBI" id="CHEBI:83834"/>
        <dbReference type="EC" id="5.2.1.8"/>
    </reaction>
</comment>
<dbReference type="Pfam" id="PF00254">
    <property type="entry name" value="FKBP_C"/>
    <property type="match status" value="1"/>
</dbReference>
<dbReference type="Gene3D" id="3.10.50.40">
    <property type="match status" value="1"/>
</dbReference>
<keyword evidence="10" id="KW-1185">Reference proteome</keyword>
<dbReference type="PROSITE" id="PS50059">
    <property type="entry name" value="FKBP_PPIASE"/>
    <property type="match status" value="1"/>
</dbReference>
<feature type="chain" id="PRO_5045510560" description="Peptidyl-prolyl cis-trans isomerase" evidence="7">
    <location>
        <begin position="20"/>
        <end position="146"/>
    </location>
</feature>
<evidence type="ECO:0000259" key="8">
    <source>
        <dbReference type="PROSITE" id="PS50059"/>
    </source>
</evidence>